<sequence>VQGAFYAKPPDINSLPHLDSWHMPRKIKLQWVTQLPAAAKRSYRKRDKRMRIMRFALKAKNMRIASLLTKLDTLQHVLALAKERDNDLKTFHDTHIQKLEDEDTS</sequence>
<reference evidence="1" key="1">
    <citation type="submission" date="2023-10" db="EMBL/GenBank/DDBJ databases">
        <authorList>
            <person name="Chen Y."/>
            <person name="Shah S."/>
            <person name="Dougan E. K."/>
            <person name="Thang M."/>
            <person name="Chan C."/>
        </authorList>
    </citation>
    <scope>NUCLEOTIDE SEQUENCE [LARGE SCALE GENOMIC DNA]</scope>
</reference>
<comment type="caution">
    <text evidence="1">The sequence shown here is derived from an EMBL/GenBank/DDBJ whole genome shotgun (WGS) entry which is preliminary data.</text>
</comment>
<feature type="non-terminal residue" evidence="1">
    <location>
        <position position="105"/>
    </location>
</feature>
<evidence type="ECO:0000313" key="1">
    <source>
        <dbReference type="EMBL" id="CAK0844863.1"/>
    </source>
</evidence>
<dbReference type="Proteomes" id="UP001189429">
    <property type="component" value="Unassembled WGS sequence"/>
</dbReference>
<proteinExistence type="predicted"/>
<accession>A0ABN9TG82</accession>
<name>A0ABN9TG82_9DINO</name>
<keyword evidence="2" id="KW-1185">Reference proteome</keyword>
<organism evidence="1 2">
    <name type="scientific">Prorocentrum cordatum</name>
    <dbReference type="NCBI Taxonomy" id="2364126"/>
    <lineage>
        <taxon>Eukaryota</taxon>
        <taxon>Sar</taxon>
        <taxon>Alveolata</taxon>
        <taxon>Dinophyceae</taxon>
        <taxon>Prorocentrales</taxon>
        <taxon>Prorocentraceae</taxon>
        <taxon>Prorocentrum</taxon>
    </lineage>
</organism>
<gene>
    <name evidence="1" type="ORF">PCOR1329_LOCUS38837</name>
</gene>
<dbReference type="EMBL" id="CAUYUJ010014699">
    <property type="protein sequence ID" value="CAK0844863.1"/>
    <property type="molecule type" value="Genomic_DNA"/>
</dbReference>
<feature type="non-terminal residue" evidence="1">
    <location>
        <position position="1"/>
    </location>
</feature>
<protein>
    <submittedName>
        <fullName evidence="1">Uncharacterized protein</fullName>
    </submittedName>
</protein>
<evidence type="ECO:0000313" key="2">
    <source>
        <dbReference type="Proteomes" id="UP001189429"/>
    </source>
</evidence>